<sequence length="126" mass="13660">MSTFDLVGIILMVLSPLILDGINPPLTLLPISIDLVQVKQPNTLTKFYKKKECVRAPLFLAVHTPTNRDLDQHFYFNPLLGLTMSGYIVGMQALGMGSLETCNGHHPAHSILASAISRGNSACGEV</sequence>
<name>A0AAD4M042_9AGAM</name>
<keyword evidence="1" id="KW-0732">Signal</keyword>
<evidence type="ECO:0000313" key="2">
    <source>
        <dbReference type="EMBL" id="KAI0296352.1"/>
    </source>
</evidence>
<organism evidence="2 3">
    <name type="scientific">Multifurca ochricompacta</name>
    <dbReference type="NCBI Taxonomy" id="376703"/>
    <lineage>
        <taxon>Eukaryota</taxon>
        <taxon>Fungi</taxon>
        <taxon>Dikarya</taxon>
        <taxon>Basidiomycota</taxon>
        <taxon>Agaricomycotina</taxon>
        <taxon>Agaricomycetes</taxon>
        <taxon>Russulales</taxon>
        <taxon>Russulaceae</taxon>
        <taxon>Multifurca</taxon>
    </lineage>
</organism>
<dbReference type="Proteomes" id="UP001203297">
    <property type="component" value="Unassembled WGS sequence"/>
</dbReference>
<proteinExistence type="predicted"/>
<feature type="signal peptide" evidence="1">
    <location>
        <begin position="1"/>
        <end position="21"/>
    </location>
</feature>
<accession>A0AAD4M042</accession>
<dbReference type="EMBL" id="WTXG01000049">
    <property type="protein sequence ID" value="KAI0296352.1"/>
    <property type="molecule type" value="Genomic_DNA"/>
</dbReference>
<protein>
    <submittedName>
        <fullName evidence="2">Uncharacterized protein</fullName>
    </submittedName>
</protein>
<dbReference type="AlphaFoldDB" id="A0AAD4M042"/>
<comment type="caution">
    <text evidence="2">The sequence shown here is derived from an EMBL/GenBank/DDBJ whole genome shotgun (WGS) entry which is preliminary data.</text>
</comment>
<reference evidence="2" key="1">
    <citation type="journal article" date="2022" name="New Phytol.">
        <title>Evolutionary transition to the ectomycorrhizal habit in the genomes of a hyperdiverse lineage of mushroom-forming fungi.</title>
        <authorList>
            <person name="Looney B."/>
            <person name="Miyauchi S."/>
            <person name="Morin E."/>
            <person name="Drula E."/>
            <person name="Courty P.E."/>
            <person name="Kohler A."/>
            <person name="Kuo A."/>
            <person name="LaButti K."/>
            <person name="Pangilinan J."/>
            <person name="Lipzen A."/>
            <person name="Riley R."/>
            <person name="Andreopoulos W."/>
            <person name="He G."/>
            <person name="Johnson J."/>
            <person name="Nolan M."/>
            <person name="Tritt A."/>
            <person name="Barry K.W."/>
            <person name="Grigoriev I.V."/>
            <person name="Nagy L.G."/>
            <person name="Hibbett D."/>
            <person name="Henrissat B."/>
            <person name="Matheny P.B."/>
            <person name="Labbe J."/>
            <person name="Martin F.M."/>
        </authorList>
    </citation>
    <scope>NUCLEOTIDE SEQUENCE</scope>
    <source>
        <strain evidence="2">BPL690</strain>
    </source>
</reference>
<gene>
    <name evidence="2" type="ORF">B0F90DRAFT_1046937</name>
</gene>
<evidence type="ECO:0000256" key="1">
    <source>
        <dbReference type="SAM" id="SignalP"/>
    </source>
</evidence>
<keyword evidence="3" id="KW-1185">Reference proteome</keyword>
<evidence type="ECO:0000313" key="3">
    <source>
        <dbReference type="Proteomes" id="UP001203297"/>
    </source>
</evidence>
<feature type="chain" id="PRO_5042229565" evidence="1">
    <location>
        <begin position="22"/>
        <end position="126"/>
    </location>
</feature>